<sequence>MFKTNKAFYLLSIALGTLLLSACTRSVSDVDAQGKTVAPVFPDATSAVRPEGSYVNVANLSQVKPGMTKNQLYELIGVPHFKEGIIRVKEWDYIFHFTQKDKSVLTCQYKVLFNNDMQASSFYFKPDNCLERLQASPTKPVKPSVDRTLAAASLFTFGSAVLSPEGKTQIHQMATELNKSSSVLSKVVITGHSDRIGHEDKNQALSMARAEAVKSLLVADGIPASTIETRGVGSTQPVVICPGKATPAVIACLAENRRMTIDVVEK</sequence>
<evidence type="ECO:0000256" key="6">
    <source>
        <dbReference type="SAM" id="SignalP"/>
    </source>
</evidence>
<dbReference type="InterPro" id="IPR007450">
    <property type="entry name" value="BamE_dom"/>
</dbReference>
<dbReference type="EMBL" id="UAVL01000001">
    <property type="protein sequence ID" value="SQA60727.1"/>
    <property type="molecule type" value="Genomic_DNA"/>
</dbReference>
<dbReference type="Gene3D" id="3.30.1330.60">
    <property type="entry name" value="OmpA-like domain"/>
    <property type="match status" value="1"/>
</dbReference>
<dbReference type="PANTHER" id="PTHR30329:SF21">
    <property type="entry name" value="LIPOPROTEIN YIAD-RELATED"/>
    <property type="match status" value="1"/>
</dbReference>
<dbReference type="Pfam" id="PF00691">
    <property type="entry name" value="OmpA"/>
    <property type="match status" value="1"/>
</dbReference>
<dbReference type="SUPFAM" id="SSF103088">
    <property type="entry name" value="OmpA-like"/>
    <property type="match status" value="1"/>
</dbReference>
<protein>
    <submittedName>
        <fullName evidence="8">Outer membrane protein II</fullName>
    </submittedName>
</protein>
<dbReference type="PANTHER" id="PTHR30329">
    <property type="entry name" value="STATOR ELEMENT OF FLAGELLAR MOTOR COMPLEX"/>
    <property type="match status" value="1"/>
</dbReference>
<dbReference type="PROSITE" id="PS51123">
    <property type="entry name" value="OMPA_2"/>
    <property type="match status" value="1"/>
</dbReference>
<evidence type="ECO:0000259" key="7">
    <source>
        <dbReference type="PROSITE" id="PS51123"/>
    </source>
</evidence>
<dbReference type="Pfam" id="PF04355">
    <property type="entry name" value="BamE"/>
    <property type="match status" value="1"/>
</dbReference>
<evidence type="ECO:0000313" key="9">
    <source>
        <dbReference type="Proteomes" id="UP000251313"/>
    </source>
</evidence>
<proteinExistence type="predicted"/>
<evidence type="ECO:0000256" key="5">
    <source>
        <dbReference type="PROSITE-ProRule" id="PRU00473"/>
    </source>
</evidence>
<dbReference type="GO" id="GO:0009279">
    <property type="term" value="C:cell outer membrane"/>
    <property type="evidence" value="ECO:0007669"/>
    <property type="project" value="UniProtKB-SubCell"/>
</dbReference>
<gene>
    <name evidence="8" type="primary">ompA_2</name>
    <name evidence="8" type="ORF">NCTC11967_00845</name>
</gene>
<dbReference type="InterPro" id="IPR006664">
    <property type="entry name" value="OMP_bac"/>
</dbReference>
<evidence type="ECO:0000256" key="2">
    <source>
        <dbReference type="ARBA" id="ARBA00022729"/>
    </source>
</evidence>
<evidence type="ECO:0000313" key="8">
    <source>
        <dbReference type="EMBL" id="SQA60727.1"/>
    </source>
</evidence>
<dbReference type="InterPro" id="IPR036737">
    <property type="entry name" value="OmpA-like_sf"/>
</dbReference>
<evidence type="ECO:0000256" key="4">
    <source>
        <dbReference type="ARBA" id="ARBA00023237"/>
    </source>
</evidence>
<dbReference type="PRINTS" id="PR01021">
    <property type="entry name" value="OMPADOMAIN"/>
</dbReference>
<dbReference type="Proteomes" id="UP000251313">
    <property type="component" value="Unassembled WGS sequence"/>
</dbReference>
<keyword evidence="4" id="KW-0998">Cell outer membrane</keyword>
<keyword evidence="3 5" id="KW-0472">Membrane</keyword>
<feature type="chain" id="PRO_5044307017" evidence="6">
    <location>
        <begin position="23"/>
        <end position="266"/>
    </location>
</feature>
<name>A0AB38FTE6_9ENTR</name>
<keyword evidence="2 6" id="KW-0732">Signal</keyword>
<dbReference type="InterPro" id="IPR037873">
    <property type="entry name" value="BamE-like"/>
</dbReference>
<organism evidence="8 9">
    <name type="scientific">Yokenella regensburgei</name>
    <dbReference type="NCBI Taxonomy" id="158877"/>
    <lineage>
        <taxon>Bacteria</taxon>
        <taxon>Pseudomonadati</taxon>
        <taxon>Pseudomonadota</taxon>
        <taxon>Gammaproteobacteria</taxon>
        <taxon>Enterobacterales</taxon>
        <taxon>Enterobacteriaceae</taxon>
        <taxon>Yokenella</taxon>
    </lineage>
</organism>
<feature type="signal peptide" evidence="6">
    <location>
        <begin position="1"/>
        <end position="22"/>
    </location>
</feature>
<feature type="domain" description="OmpA-like" evidence="7">
    <location>
        <begin position="142"/>
        <end position="266"/>
    </location>
</feature>
<accession>A0AB38FTE6</accession>
<dbReference type="PROSITE" id="PS51257">
    <property type="entry name" value="PROKAR_LIPOPROTEIN"/>
    <property type="match status" value="1"/>
</dbReference>
<reference evidence="8 9" key="1">
    <citation type="submission" date="2018-06" db="EMBL/GenBank/DDBJ databases">
        <authorList>
            <consortium name="Pathogen Informatics"/>
            <person name="Doyle S."/>
        </authorList>
    </citation>
    <scope>NUCLEOTIDE SEQUENCE [LARGE SCALE GENOMIC DNA]</scope>
    <source>
        <strain evidence="8 9">NCTC11967</strain>
    </source>
</reference>
<dbReference type="RefSeq" id="WP_038257758.1">
    <property type="nucleotide sequence ID" value="NZ_UAVL01000001.1"/>
</dbReference>
<dbReference type="InterPro" id="IPR006665">
    <property type="entry name" value="OmpA-like"/>
</dbReference>
<comment type="caution">
    <text evidence="8">The sequence shown here is derived from an EMBL/GenBank/DDBJ whole genome shotgun (WGS) entry which is preliminary data.</text>
</comment>
<dbReference type="Gene3D" id="3.30.1450.10">
    <property type="match status" value="1"/>
</dbReference>
<dbReference type="InterPro" id="IPR050330">
    <property type="entry name" value="Bact_OuterMem_StrucFunc"/>
</dbReference>
<dbReference type="AlphaFoldDB" id="A0AB38FTE6"/>
<dbReference type="CDD" id="cd07185">
    <property type="entry name" value="OmpA_C-like"/>
    <property type="match status" value="1"/>
</dbReference>
<evidence type="ECO:0000256" key="1">
    <source>
        <dbReference type="ARBA" id="ARBA00004442"/>
    </source>
</evidence>
<evidence type="ECO:0000256" key="3">
    <source>
        <dbReference type="ARBA" id="ARBA00023136"/>
    </source>
</evidence>
<comment type="subcellular location">
    <subcellularLocation>
        <location evidence="1">Cell outer membrane</location>
    </subcellularLocation>
</comment>